<keyword evidence="2" id="KW-1185">Reference proteome</keyword>
<evidence type="ECO:0000313" key="1">
    <source>
        <dbReference type="EMBL" id="KAF9466120.1"/>
    </source>
</evidence>
<accession>A0A9P6CLA0</accession>
<evidence type="ECO:0008006" key="3">
    <source>
        <dbReference type="Google" id="ProtNLM"/>
    </source>
</evidence>
<proteinExistence type="predicted"/>
<dbReference type="Proteomes" id="UP000807353">
    <property type="component" value="Unassembled WGS sequence"/>
</dbReference>
<dbReference type="AlphaFoldDB" id="A0A9P6CLA0"/>
<protein>
    <recommendedName>
        <fullName evidence="3">F-box domain-containing protein</fullName>
    </recommendedName>
</protein>
<name>A0A9P6CLA0_9AGAR</name>
<comment type="caution">
    <text evidence="1">The sequence shown here is derived from an EMBL/GenBank/DDBJ whole genome shotgun (WGS) entry which is preliminary data.</text>
</comment>
<evidence type="ECO:0000313" key="2">
    <source>
        <dbReference type="Proteomes" id="UP000807353"/>
    </source>
</evidence>
<gene>
    <name evidence="1" type="ORF">BDZ94DRAFT_1281133</name>
</gene>
<organism evidence="1 2">
    <name type="scientific">Collybia nuda</name>
    <dbReference type="NCBI Taxonomy" id="64659"/>
    <lineage>
        <taxon>Eukaryota</taxon>
        <taxon>Fungi</taxon>
        <taxon>Dikarya</taxon>
        <taxon>Basidiomycota</taxon>
        <taxon>Agaricomycotina</taxon>
        <taxon>Agaricomycetes</taxon>
        <taxon>Agaricomycetidae</taxon>
        <taxon>Agaricales</taxon>
        <taxon>Tricholomatineae</taxon>
        <taxon>Clitocybaceae</taxon>
        <taxon>Collybia</taxon>
    </lineage>
</organism>
<reference evidence="1" key="1">
    <citation type="submission" date="2020-11" db="EMBL/GenBank/DDBJ databases">
        <authorList>
            <consortium name="DOE Joint Genome Institute"/>
            <person name="Ahrendt S."/>
            <person name="Riley R."/>
            <person name="Andreopoulos W."/>
            <person name="Labutti K."/>
            <person name="Pangilinan J."/>
            <person name="Ruiz-Duenas F.J."/>
            <person name="Barrasa J.M."/>
            <person name="Sanchez-Garcia M."/>
            <person name="Camarero S."/>
            <person name="Miyauchi S."/>
            <person name="Serrano A."/>
            <person name="Linde D."/>
            <person name="Babiker R."/>
            <person name="Drula E."/>
            <person name="Ayuso-Fernandez I."/>
            <person name="Pacheco R."/>
            <person name="Padilla G."/>
            <person name="Ferreira P."/>
            <person name="Barriuso J."/>
            <person name="Kellner H."/>
            <person name="Castanera R."/>
            <person name="Alfaro M."/>
            <person name="Ramirez L."/>
            <person name="Pisabarro A.G."/>
            <person name="Kuo A."/>
            <person name="Tritt A."/>
            <person name="Lipzen A."/>
            <person name="He G."/>
            <person name="Yan M."/>
            <person name="Ng V."/>
            <person name="Cullen D."/>
            <person name="Martin F."/>
            <person name="Rosso M.-N."/>
            <person name="Henrissat B."/>
            <person name="Hibbett D."/>
            <person name="Martinez A.T."/>
            <person name="Grigoriev I.V."/>
        </authorList>
    </citation>
    <scope>NUCLEOTIDE SEQUENCE</scope>
    <source>
        <strain evidence="1">CBS 247.69</strain>
    </source>
</reference>
<dbReference type="OrthoDB" id="2893272at2759"/>
<sequence length="495" mass="56420">MSPHRLITVRRYKVSNDVLILILANLDPPSLWRACKAFRRIYVLVMEFQPLLYIFELAIAGMRDGPAPHSYKPSITRLQLLISYRKDWPRLNWTHENKMTIPGNSRAGVSGGFLYQIRAHHNSQYTLELAELPSCRTNRPPSLTRHIRFITPQIGYVAIDCAQSLIVTGHAFSGQNGDIGVRLQIRDLWTFNKHPRSPTFIYDFSAGGPNPIFNMPIVICGDKLAISLEFTGAKTKHLILNWRDISQARWLDDQDIHFLNSNYLLVVKRSRGVPVLNIYNISKIDAVTVEREYELPELWMNSIIEFVPNTAPLADEASSPEALFYPDPSIRVLLISAKTPVMGSAPVRNWLFINESYFRPTSRRDRLRVSWKQWCEYCVIRDFSPNTIIHGPRIISNRVLYVESDAIRPSSRGGGYVSAPHLNIIDFAPYPDSANRVEHAWSLLGPRTLLVPNELSREIPAMTPVEDVGVTEDNIVVFHVKPINILTFGVPKVRH</sequence>
<dbReference type="EMBL" id="MU150243">
    <property type="protein sequence ID" value="KAF9466120.1"/>
    <property type="molecule type" value="Genomic_DNA"/>
</dbReference>